<keyword evidence="8 10" id="KW-0472">Membrane</keyword>
<sequence>MDIGNLKNMTNAALCTNGSMTFRLATVAVYMLGFFFIVFLCNFLHIILRRLSLPRIFSECIVGLFLSNLPMIRKHTKGEGIRNTIEYVVEVAMVLHMFVVGLEVDPNIFLEIHLPEAKVAYSAILTTFVMASFLTPFLDIPETASVPFNLCLSVIISGTASPLLTRLITDLKIGKSDIGRFVVSAGVHTDLVATLLICIGFIVFDPLDGFYYRNVRTIVSMVSIVAVEVVVAAKVTPLIMNWVNRENPEGKPMKCSHLVLAVAYVVMICSFSPLCVKYNKILSSFLAGVFMPRDGRIAKMMIIQVNYFFNAIFYPLFFFWAGTEAQFSQFQARKLQTWARIAFIFLIATVGKVIGAGLSGVMLGLHWQDSVATGLLLNIKGHFHVYLAIMATNMNYTSISTSLALVFATLLTVIYTPLVVSSIIKRARRHAPTQRMALQWLNPSSELRVLMCVRGTQHVGGAANLMVISRGPLDPGILVHLTDMVELTDRIAATLAHNQSMDAVTVTDPTVVEMREQITTGVNAYLDEDGEGITTHRMLALSTLGNMHQDVCILAEDLSISLIVLPFHKQQEPNGRLDLGHTGFRHVNRKILRHAPCSVGILVDRGLGARALSRAATSLYAAVIFIGGKDDREALAFAGRVACHPGVKLTVIRFLLEAAGDSVSSLVTMARANTAEHQEEMKVDDECFADFYDRHVAGGHVAYMEKYLSNSGQAFSTLRSLEAQYGLFIVGRGGRVNSLLTVGMNDWEECPELGPIGDILSASDFSSTASVLVIQQHSLKGELDGLQEEFSIM</sequence>
<dbReference type="AlphaFoldDB" id="A0ABD1H7F5"/>
<dbReference type="Gene3D" id="1.20.1530.20">
    <property type="match status" value="1"/>
</dbReference>
<feature type="transmembrane region" description="Helical" evidence="10">
    <location>
        <begin position="297"/>
        <end position="321"/>
    </location>
</feature>
<organism evidence="14 15">
    <name type="scientific">Salvia divinorum</name>
    <name type="common">Maria pastora</name>
    <name type="synonym">Diviner's sage</name>
    <dbReference type="NCBI Taxonomy" id="28513"/>
    <lineage>
        <taxon>Eukaryota</taxon>
        <taxon>Viridiplantae</taxon>
        <taxon>Streptophyta</taxon>
        <taxon>Embryophyta</taxon>
        <taxon>Tracheophyta</taxon>
        <taxon>Spermatophyta</taxon>
        <taxon>Magnoliopsida</taxon>
        <taxon>eudicotyledons</taxon>
        <taxon>Gunneridae</taxon>
        <taxon>Pentapetalae</taxon>
        <taxon>asterids</taxon>
        <taxon>lamiids</taxon>
        <taxon>Lamiales</taxon>
        <taxon>Lamiaceae</taxon>
        <taxon>Nepetoideae</taxon>
        <taxon>Mentheae</taxon>
        <taxon>Salviinae</taxon>
        <taxon>Salvia</taxon>
        <taxon>Salvia subgen. Calosphace</taxon>
    </lineage>
</organism>
<name>A0ABD1H7F5_SALDI</name>
<dbReference type="Pfam" id="PF23256">
    <property type="entry name" value="CHX17_2nd"/>
    <property type="match status" value="1"/>
</dbReference>
<keyword evidence="2" id="KW-0813">Transport</keyword>
<comment type="subcellular location">
    <subcellularLocation>
        <location evidence="1">Membrane</location>
        <topology evidence="1">Multi-pass membrane protein</topology>
    </subcellularLocation>
</comment>
<dbReference type="EMBL" id="JBEAFC010000006">
    <property type="protein sequence ID" value="KAL1552361.1"/>
    <property type="molecule type" value="Genomic_DNA"/>
</dbReference>
<feature type="transmembrane region" description="Helical" evidence="10">
    <location>
        <begin position="181"/>
        <end position="203"/>
    </location>
</feature>
<keyword evidence="6 10" id="KW-1133">Transmembrane helix</keyword>
<dbReference type="InterPro" id="IPR006153">
    <property type="entry name" value="Cation/H_exchanger_TM"/>
</dbReference>
<evidence type="ECO:0000256" key="6">
    <source>
        <dbReference type="ARBA" id="ARBA00022989"/>
    </source>
</evidence>
<keyword evidence="7" id="KW-0406">Ion transport</keyword>
<dbReference type="PANTHER" id="PTHR32468:SF145">
    <property type="entry name" value="CATION_H(+) ANTIPORTER 28"/>
    <property type="match status" value="1"/>
</dbReference>
<dbReference type="InterPro" id="IPR057291">
    <property type="entry name" value="CHX17_2nd"/>
</dbReference>
<comment type="caution">
    <text evidence="14">The sequence shown here is derived from an EMBL/GenBank/DDBJ whole genome shotgun (WGS) entry which is preliminary data.</text>
</comment>
<reference evidence="14 15" key="1">
    <citation type="submission" date="2024-06" db="EMBL/GenBank/DDBJ databases">
        <title>A chromosome level genome sequence of Diviner's sage (Salvia divinorum).</title>
        <authorList>
            <person name="Ford S.A."/>
            <person name="Ro D.-K."/>
            <person name="Ness R.W."/>
            <person name="Phillips M.A."/>
        </authorList>
    </citation>
    <scope>NUCLEOTIDE SEQUENCE [LARGE SCALE GENOMIC DNA]</scope>
    <source>
        <strain evidence="14">SAF-2024a</strain>
        <tissue evidence="14">Leaf</tissue>
    </source>
</reference>
<evidence type="ECO:0000256" key="1">
    <source>
        <dbReference type="ARBA" id="ARBA00004141"/>
    </source>
</evidence>
<feature type="transmembrane region" description="Helical" evidence="10">
    <location>
        <begin position="375"/>
        <end position="396"/>
    </location>
</feature>
<gene>
    <name evidence="14" type="ORF">AAHA92_13165</name>
</gene>
<keyword evidence="4 10" id="KW-0812">Transmembrane</keyword>
<feature type="domain" description="Cation/H+ exchanger transmembrane" evidence="11">
    <location>
        <begin position="38"/>
        <end position="423"/>
    </location>
</feature>
<dbReference type="Pfam" id="PF23259">
    <property type="entry name" value="CHX17_C"/>
    <property type="match status" value="1"/>
</dbReference>
<evidence type="ECO:0000256" key="3">
    <source>
        <dbReference type="ARBA" id="ARBA00022538"/>
    </source>
</evidence>
<dbReference type="InterPro" id="IPR050794">
    <property type="entry name" value="CPA2_transporter"/>
</dbReference>
<feature type="transmembrane region" description="Helical" evidence="10">
    <location>
        <begin position="119"/>
        <end position="138"/>
    </location>
</feature>
<feature type="transmembrane region" description="Helical" evidence="10">
    <location>
        <begin position="256"/>
        <end position="276"/>
    </location>
</feature>
<dbReference type="Pfam" id="PF00999">
    <property type="entry name" value="Na_H_Exchanger"/>
    <property type="match status" value="1"/>
</dbReference>
<evidence type="ECO:0000256" key="8">
    <source>
        <dbReference type="ARBA" id="ARBA00023136"/>
    </source>
</evidence>
<evidence type="ECO:0000259" key="12">
    <source>
        <dbReference type="Pfam" id="PF23256"/>
    </source>
</evidence>
<evidence type="ECO:0000256" key="4">
    <source>
        <dbReference type="ARBA" id="ARBA00022692"/>
    </source>
</evidence>
<evidence type="ECO:0000259" key="11">
    <source>
        <dbReference type="Pfam" id="PF00999"/>
    </source>
</evidence>
<evidence type="ECO:0000256" key="9">
    <source>
        <dbReference type="ARBA" id="ARBA00038341"/>
    </source>
</evidence>
<evidence type="ECO:0000256" key="2">
    <source>
        <dbReference type="ARBA" id="ARBA00022448"/>
    </source>
</evidence>
<evidence type="ECO:0000256" key="7">
    <source>
        <dbReference type="ARBA" id="ARBA00023065"/>
    </source>
</evidence>
<proteinExistence type="inferred from homology"/>
<dbReference type="Gene3D" id="3.40.50.12370">
    <property type="match status" value="1"/>
</dbReference>
<dbReference type="GO" id="GO:0006813">
    <property type="term" value="P:potassium ion transport"/>
    <property type="evidence" value="ECO:0007669"/>
    <property type="project" value="UniProtKB-KW"/>
</dbReference>
<feature type="transmembrane region" description="Helical" evidence="10">
    <location>
        <begin position="150"/>
        <end position="169"/>
    </location>
</feature>
<comment type="similarity">
    <text evidence="9">Belongs to the monovalent cation:proton antiporter 2 (CPA2) transporter (TC 2.A.37) family. CHX (TC 2.A.37.4) subfamily.</text>
</comment>
<feature type="transmembrane region" description="Helical" evidence="10">
    <location>
        <begin position="27"/>
        <end position="47"/>
    </location>
</feature>
<keyword evidence="3" id="KW-0633">Potassium transport</keyword>
<evidence type="ECO:0000256" key="10">
    <source>
        <dbReference type="SAM" id="Phobius"/>
    </source>
</evidence>
<feature type="transmembrane region" description="Helical" evidence="10">
    <location>
        <begin position="341"/>
        <end position="363"/>
    </location>
</feature>
<evidence type="ECO:0000313" key="14">
    <source>
        <dbReference type="EMBL" id="KAL1552361.1"/>
    </source>
</evidence>
<dbReference type="InterPro" id="IPR038770">
    <property type="entry name" value="Na+/solute_symporter_sf"/>
</dbReference>
<feature type="domain" description="Cation/H(+) antiporter C-terminal" evidence="13">
    <location>
        <begin position="618"/>
        <end position="778"/>
    </location>
</feature>
<keyword evidence="15" id="KW-1185">Reference proteome</keyword>
<keyword evidence="5" id="KW-0630">Potassium</keyword>
<evidence type="ECO:0000313" key="15">
    <source>
        <dbReference type="Proteomes" id="UP001567538"/>
    </source>
</evidence>
<protein>
    <submittedName>
        <fullName evidence="14">Cation/H(+) antiporter 28-like</fullName>
    </submittedName>
</protein>
<dbReference type="PANTHER" id="PTHR32468">
    <property type="entry name" value="CATION/H + ANTIPORTER"/>
    <property type="match status" value="1"/>
</dbReference>
<feature type="transmembrane region" description="Helical" evidence="10">
    <location>
        <begin position="215"/>
        <end position="236"/>
    </location>
</feature>
<dbReference type="InterPro" id="IPR057290">
    <property type="entry name" value="CHX17_C"/>
</dbReference>
<dbReference type="Proteomes" id="UP001567538">
    <property type="component" value="Unassembled WGS sequence"/>
</dbReference>
<evidence type="ECO:0000256" key="5">
    <source>
        <dbReference type="ARBA" id="ARBA00022958"/>
    </source>
</evidence>
<dbReference type="GO" id="GO:0016020">
    <property type="term" value="C:membrane"/>
    <property type="evidence" value="ECO:0007669"/>
    <property type="project" value="UniProtKB-SubCell"/>
</dbReference>
<accession>A0ABD1H7F5</accession>
<evidence type="ECO:0000259" key="13">
    <source>
        <dbReference type="Pfam" id="PF23259"/>
    </source>
</evidence>
<feature type="domain" description="Cation/H(+) antiporter central" evidence="12">
    <location>
        <begin position="532"/>
        <end position="612"/>
    </location>
</feature>
<feature type="transmembrane region" description="Helical" evidence="10">
    <location>
        <begin position="402"/>
        <end position="424"/>
    </location>
</feature>